<dbReference type="CDD" id="cd06581">
    <property type="entry name" value="TM_PBP1_LivM_like"/>
    <property type="match status" value="1"/>
</dbReference>
<reference evidence="8" key="1">
    <citation type="journal article" date="2019" name="Int. J. Syst. Evol. Microbiol.">
        <title>The Global Catalogue of Microorganisms (GCM) 10K type strain sequencing project: providing services to taxonomists for standard genome sequencing and annotation.</title>
        <authorList>
            <consortium name="The Broad Institute Genomics Platform"/>
            <consortium name="The Broad Institute Genome Sequencing Center for Infectious Disease"/>
            <person name="Wu L."/>
            <person name="Ma J."/>
        </authorList>
    </citation>
    <scope>NUCLEOTIDE SEQUENCE [LARGE SCALE GENOMIC DNA]</scope>
    <source>
        <strain evidence="8">CGMCC 4.7397</strain>
    </source>
</reference>
<keyword evidence="4 6" id="KW-1133">Transmembrane helix</keyword>
<dbReference type="EMBL" id="JBHSQK010000047">
    <property type="protein sequence ID" value="MFC5950379.1"/>
    <property type="molecule type" value="Genomic_DNA"/>
</dbReference>
<dbReference type="PANTHER" id="PTHR30482:SF10">
    <property type="entry name" value="HIGH-AFFINITY BRANCHED-CHAIN AMINO ACID TRANSPORT PROTEIN BRAE"/>
    <property type="match status" value="1"/>
</dbReference>
<evidence type="ECO:0000313" key="7">
    <source>
        <dbReference type="EMBL" id="MFC5950379.1"/>
    </source>
</evidence>
<dbReference type="PANTHER" id="PTHR30482">
    <property type="entry name" value="HIGH-AFFINITY BRANCHED-CHAIN AMINO ACID TRANSPORT SYSTEM PERMEASE"/>
    <property type="match status" value="1"/>
</dbReference>
<accession>A0ABW1ICB2</accession>
<dbReference type="Proteomes" id="UP001596119">
    <property type="component" value="Unassembled WGS sequence"/>
</dbReference>
<dbReference type="Pfam" id="PF02653">
    <property type="entry name" value="BPD_transp_2"/>
    <property type="match status" value="1"/>
</dbReference>
<evidence type="ECO:0000256" key="4">
    <source>
        <dbReference type="ARBA" id="ARBA00022989"/>
    </source>
</evidence>
<feature type="transmembrane region" description="Helical" evidence="6">
    <location>
        <begin position="96"/>
        <end position="117"/>
    </location>
</feature>
<dbReference type="InterPro" id="IPR043428">
    <property type="entry name" value="LivM-like"/>
</dbReference>
<feature type="transmembrane region" description="Helical" evidence="6">
    <location>
        <begin position="222"/>
        <end position="239"/>
    </location>
</feature>
<keyword evidence="3 6" id="KW-0812">Transmembrane</keyword>
<keyword evidence="5 6" id="KW-0472">Membrane</keyword>
<name>A0ABW1ICB2_9PSEU</name>
<feature type="transmembrane region" description="Helical" evidence="6">
    <location>
        <begin position="124"/>
        <end position="144"/>
    </location>
</feature>
<organism evidence="7 8">
    <name type="scientific">Pseudonocardia lutea</name>
    <dbReference type="NCBI Taxonomy" id="2172015"/>
    <lineage>
        <taxon>Bacteria</taxon>
        <taxon>Bacillati</taxon>
        <taxon>Actinomycetota</taxon>
        <taxon>Actinomycetes</taxon>
        <taxon>Pseudonocardiales</taxon>
        <taxon>Pseudonocardiaceae</taxon>
        <taxon>Pseudonocardia</taxon>
    </lineage>
</organism>
<sequence>MTATLNRPTAPRALQGRQYLTVGAFVVLVGVLGPLVGATRSAQFLVNLWLVYAVAGLGFYWIFGLAGRFAFCQTFMMALGGYVSAFVSRMLGPQAFLLSVAAGTLAAAVVATVLGLAVRKAQHFYFAIATFAVAQIGTAVFSQATGFTGTNGQAVGIPPITLGGLELVQDREVFWFFLAVLGLALLLAVWIERSPLRRAAVAARDNRLVADLAGVRSSRVQVTLFALGSALGGLAGALVGHWQGVIATDSFGIDLAIGLFLMLLLGGVSSPWGPVIGAAVFVALPHLLSGTEAYGPILYGVLLLVVVLVMPQGIVGGIRSLVRRSRREEVSDDAAG</sequence>
<keyword evidence="8" id="KW-1185">Reference proteome</keyword>
<evidence type="ECO:0000256" key="2">
    <source>
        <dbReference type="ARBA" id="ARBA00022475"/>
    </source>
</evidence>
<comment type="subcellular location">
    <subcellularLocation>
        <location evidence="1">Cell membrane</location>
        <topology evidence="1">Multi-pass membrane protein</topology>
    </subcellularLocation>
</comment>
<feature type="transmembrane region" description="Helical" evidence="6">
    <location>
        <begin position="297"/>
        <end position="318"/>
    </location>
</feature>
<evidence type="ECO:0000256" key="1">
    <source>
        <dbReference type="ARBA" id="ARBA00004651"/>
    </source>
</evidence>
<evidence type="ECO:0000313" key="8">
    <source>
        <dbReference type="Proteomes" id="UP001596119"/>
    </source>
</evidence>
<evidence type="ECO:0000256" key="6">
    <source>
        <dbReference type="SAM" id="Phobius"/>
    </source>
</evidence>
<dbReference type="RefSeq" id="WP_379567513.1">
    <property type="nucleotide sequence ID" value="NZ_JBHSQK010000047.1"/>
</dbReference>
<dbReference type="InterPro" id="IPR001851">
    <property type="entry name" value="ABC_transp_permease"/>
</dbReference>
<feature type="transmembrane region" description="Helical" evidence="6">
    <location>
        <begin position="173"/>
        <end position="191"/>
    </location>
</feature>
<keyword evidence="2" id="KW-1003">Cell membrane</keyword>
<evidence type="ECO:0000256" key="5">
    <source>
        <dbReference type="ARBA" id="ARBA00023136"/>
    </source>
</evidence>
<evidence type="ECO:0000256" key="3">
    <source>
        <dbReference type="ARBA" id="ARBA00022692"/>
    </source>
</evidence>
<gene>
    <name evidence="7" type="ORF">ACFQH9_19100</name>
</gene>
<feature type="transmembrane region" description="Helical" evidence="6">
    <location>
        <begin position="70"/>
        <end position="90"/>
    </location>
</feature>
<comment type="caution">
    <text evidence="7">The sequence shown here is derived from an EMBL/GenBank/DDBJ whole genome shotgun (WGS) entry which is preliminary data.</text>
</comment>
<protein>
    <submittedName>
        <fullName evidence="7">Branched-chain amino acid ABC transporter permease</fullName>
    </submittedName>
</protein>
<feature type="transmembrane region" description="Helical" evidence="6">
    <location>
        <begin position="44"/>
        <end position="63"/>
    </location>
</feature>
<feature type="transmembrane region" description="Helical" evidence="6">
    <location>
        <begin position="20"/>
        <end position="38"/>
    </location>
</feature>
<feature type="transmembrane region" description="Helical" evidence="6">
    <location>
        <begin position="272"/>
        <end position="291"/>
    </location>
</feature>
<proteinExistence type="predicted"/>